<feature type="compositionally biased region" description="Low complexity" evidence="1">
    <location>
        <begin position="452"/>
        <end position="474"/>
    </location>
</feature>
<accession>A0AAD8TXQ8</accession>
<dbReference type="PANTHER" id="PTHR47481:SF31">
    <property type="entry name" value="OS01G0873500 PROTEIN"/>
    <property type="match status" value="1"/>
</dbReference>
<evidence type="ECO:0000313" key="4">
    <source>
        <dbReference type="Proteomes" id="UP001231189"/>
    </source>
</evidence>
<protein>
    <submittedName>
        <fullName evidence="3">Uncharacterized protein</fullName>
    </submittedName>
</protein>
<dbReference type="Pfam" id="PF14223">
    <property type="entry name" value="Retrotran_gag_2"/>
    <property type="match status" value="1"/>
</dbReference>
<feature type="region of interest" description="Disordered" evidence="1">
    <location>
        <begin position="356"/>
        <end position="491"/>
    </location>
</feature>
<feature type="transmembrane region" description="Helical" evidence="2">
    <location>
        <begin position="182"/>
        <end position="200"/>
    </location>
</feature>
<sequence length="562" mass="59634">MSSSSSATALAAALGAPPTQLLTRDNALIWKALVVPALRGACVLDLVEGEDKAPAKVLETEDSNGKKVTIPNPNYASWIARDQQVLRWLLNALSPDVLAHVIGLETSAEVWDALNTHVSASSKTRVQHLRTALVETKKNTMSAEKYFSKMKTIAQELAAAGKPIDDDELVWYVLKNLDCTRLKIQALPPPLTLLAVVVVLHRGAKTASMMTVVAKTGGVMIAVMIAHAIVKMVAVEVVVTVVATKAVAMVDIRIAAVMMIAHVAVMMEIGVMMVHAVVIASLLGLLTPLAKYAQFMVTLQKTVGGVMRRIVIVVTMVIVAARMQILLLMELIQTENTNENSSQNSLQISAENDLEYEAEEDENRTETHADPAADRSDPEGSQPEADSPALGPRGDAPATPVGHTPSSSPGAPHGGRSPALSAARAGHAPSPTPGAPSGASSTTPAASPPQPAVDSVSSGSSAAGDSEGDSVASSQEHDQPAPPPTSPPRIRTRLQQVNPVFHARTKHIEIDFHFVRERVAKNQLAIRFVSSNDQVADGFTKSLPVKKLVEFKRNLNLSTGLD</sequence>
<keyword evidence="2" id="KW-0812">Transmembrane</keyword>
<dbReference type="CDD" id="cd09272">
    <property type="entry name" value="RNase_HI_RT_Ty1"/>
    <property type="match status" value="1"/>
</dbReference>
<organism evidence="3 4">
    <name type="scientific">Lolium multiflorum</name>
    <name type="common">Italian ryegrass</name>
    <name type="synonym">Lolium perenne subsp. multiflorum</name>
    <dbReference type="NCBI Taxonomy" id="4521"/>
    <lineage>
        <taxon>Eukaryota</taxon>
        <taxon>Viridiplantae</taxon>
        <taxon>Streptophyta</taxon>
        <taxon>Embryophyta</taxon>
        <taxon>Tracheophyta</taxon>
        <taxon>Spermatophyta</taxon>
        <taxon>Magnoliopsida</taxon>
        <taxon>Liliopsida</taxon>
        <taxon>Poales</taxon>
        <taxon>Poaceae</taxon>
        <taxon>BOP clade</taxon>
        <taxon>Pooideae</taxon>
        <taxon>Poodae</taxon>
        <taxon>Poeae</taxon>
        <taxon>Poeae Chloroplast Group 2 (Poeae type)</taxon>
        <taxon>Loliodinae</taxon>
        <taxon>Loliinae</taxon>
        <taxon>Lolium</taxon>
    </lineage>
</organism>
<feature type="transmembrane region" description="Helical" evidence="2">
    <location>
        <begin position="310"/>
        <end position="332"/>
    </location>
</feature>
<evidence type="ECO:0000256" key="2">
    <source>
        <dbReference type="SAM" id="Phobius"/>
    </source>
</evidence>
<name>A0AAD8TXQ8_LOLMU</name>
<evidence type="ECO:0000313" key="3">
    <source>
        <dbReference type="EMBL" id="KAK1696085.1"/>
    </source>
</evidence>
<dbReference type="AlphaFoldDB" id="A0AAD8TXQ8"/>
<keyword evidence="2" id="KW-0472">Membrane</keyword>
<dbReference type="Proteomes" id="UP001231189">
    <property type="component" value="Unassembled WGS sequence"/>
</dbReference>
<feature type="transmembrane region" description="Helical" evidence="2">
    <location>
        <begin position="272"/>
        <end position="290"/>
    </location>
</feature>
<feature type="compositionally biased region" description="Basic and acidic residues" evidence="1">
    <location>
        <begin position="364"/>
        <end position="378"/>
    </location>
</feature>
<dbReference type="EMBL" id="JAUUTY010000001">
    <property type="protein sequence ID" value="KAK1696085.1"/>
    <property type="molecule type" value="Genomic_DNA"/>
</dbReference>
<dbReference type="PANTHER" id="PTHR47481">
    <property type="match status" value="1"/>
</dbReference>
<keyword evidence="4" id="KW-1185">Reference proteome</keyword>
<proteinExistence type="predicted"/>
<evidence type="ECO:0000256" key="1">
    <source>
        <dbReference type="SAM" id="MobiDB-lite"/>
    </source>
</evidence>
<feature type="transmembrane region" description="Helical" evidence="2">
    <location>
        <begin position="212"/>
        <end position="234"/>
    </location>
</feature>
<keyword evidence="2" id="KW-1133">Transmembrane helix</keyword>
<comment type="caution">
    <text evidence="3">The sequence shown here is derived from an EMBL/GenBank/DDBJ whole genome shotgun (WGS) entry which is preliminary data.</text>
</comment>
<reference evidence="3" key="1">
    <citation type="submission" date="2023-07" db="EMBL/GenBank/DDBJ databases">
        <title>A chromosome-level genome assembly of Lolium multiflorum.</title>
        <authorList>
            <person name="Chen Y."/>
            <person name="Copetti D."/>
            <person name="Kolliker R."/>
            <person name="Studer B."/>
        </authorList>
    </citation>
    <scope>NUCLEOTIDE SEQUENCE</scope>
    <source>
        <strain evidence="3">02402/16</strain>
        <tissue evidence="3">Leaf</tissue>
    </source>
</reference>
<gene>
    <name evidence="3" type="ORF">QYE76_012782</name>
</gene>
<feature type="compositionally biased region" description="Low complexity" evidence="1">
    <location>
        <begin position="425"/>
        <end position="445"/>
    </location>
</feature>